<evidence type="ECO:0000313" key="5">
    <source>
        <dbReference type="Proteomes" id="UP001329430"/>
    </source>
</evidence>
<accession>A0AAN7ZIF5</accession>
<dbReference type="SUPFAM" id="SSF57756">
    <property type="entry name" value="Retrovirus zinc finger-like domains"/>
    <property type="match status" value="1"/>
</dbReference>
<comment type="caution">
    <text evidence="4">The sequence shown here is derived from an EMBL/GenBank/DDBJ whole genome shotgun (WGS) entry which is preliminary data.</text>
</comment>
<dbReference type="Gene3D" id="4.10.60.10">
    <property type="entry name" value="Zinc finger, CCHC-type"/>
    <property type="match status" value="1"/>
</dbReference>
<keyword evidence="5" id="KW-1185">Reference proteome</keyword>
<dbReference type="InterPro" id="IPR001878">
    <property type="entry name" value="Znf_CCHC"/>
</dbReference>
<dbReference type="Proteomes" id="UP001329430">
    <property type="component" value="Chromosome 5"/>
</dbReference>
<keyword evidence="1" id="KW-0863">Zinc-finger</keyword>
<dbReference type="InterPro" id="IPR036875">
    <property type="entry name" value="Znf_CCHC_sf"/>
</dbReference>
<protein>
    <recommendedName>
        <fullName evidence="3">CCHC-type domain-containing protein</fullName>
    </recommendedName>
</protein>
<reference evidence="4 5" key="1">
    <citation type="journal article" date="2024" name="Insects">
        <title>An Improved Chromosome-Level Genome Assembly of the Firefly Pyrocoelia pectoralis.</title>
        <authorList>
            <person name="Fu X."/>
            <person name="Meyer-Rochow V.B."/>
            <person name="Ballantyne L."/>
            <person name="Zhu X."/>
        </authorList>
    </citation>
    <scope>NUCLEOTIDE SEQUENCE [LARGE SCALE GENOMIC DNA]</scope>
    <source>
        <strain evidence="4">XCY_ONT2</strain>
    </source>
</reference>
<evidence type="ECO:0000256" key="2">
    <source>
        <dbReference type="SAM" id="MobiDB-lite"/>
    </source>
</evidence>
<dbReference type="GO" id="GO:0003676">
    <property type="term" value="F:nucleic acid binding"/>
    <property type="evidence" value="ECO:0007669"/>
    <property type="project" value="InterPro"/>
</dbReference>
<name>A0AAN7ZIF5_9COLE</name>
<evidence type="ECO:0000313" key="4">
    <source>
        <dbReference type="EMBL" id="KAK5643507.1"/>
    </source>
</evidence>
<organism evidence="4 5">
    <name type="scientific">Pyrocoelia pectoralis</name>
    <dbReference type="NCBI Taxonomy" id="417401"/>
    <lineage>
        <taxon>Eukaryota</taxon>
        <taxon>Metazoa</taxon>
        <taxon>Ecdysozoa</taxon>
        <taxon>Arthropoda</taxon>
        <taxon>Hexapoda</taxon>
        <taxon>Insecta</taxon>
        <taxon>Pterygota</taxon>
        <taxon>Neoptera</taxon>
        <taxon>Endopterygota</taxon>
        <taxon>Coleoptera</taxon>
        <taxon>Polyphaga</taxon>
        <taxon>Elateriformia</taxon>
        <taxon>Elateroidea</taxon>
        <taxon>Lampyridae</taxon>
        <taxon>Lampyrinae</taxon>
        <taxon>Pyrocoelia</taxon>
    </lineage>
</organism>
<keyword evidence="1" id="KW-0479">Metal-binding</keyword>
<dbReference type="AlphaFoldDB" id="A0AAN7ZIF5"/>
<gene>
    <name evidence="4" type="ORF">RI129_007352</name>
</gene>
<dbReference type="PROSITE" id="PS50158">
    <property type="entry name" value="ZF_CCHC"/>
    <property type="match status" value="1"/>
</dbReference>
<evidence type="ECO:0000256" key="1">
    <source>
        <dbReference type="PROSITE-ProRule" id="PRU00047"/>
    </source>
</evidence>
<keyword evidence="1" id="KW-0862">Zinc</keyword>
<sequence>MSHKIIIARLDKDELEYELRVRGISTGTVDEMRRSLSTAIQLEKSGESIRYPKYPFSFEEDSDAISAKLDTVSRFISQLSAVPTSNESQKWRTKLSHILNRLDFMTTTSEEEADVRSHLLASTLGLFNDLQLREKPAEEEIPPNISIVEQENIILEPVLESTRVTDNANTLATIRPTLPNKWDLKFSGEAKGMSLSAFLERVEVLRKARRVSPSILLESGIDLFTGRAYQFYLAYKDEVTTWEELVTLLKEEFHTADYNERLFEEIKQRTQGPEETVGIYIAIMTGYFKRLTCPISEVTKLKILLRNLAPFYQNQLGLVDIHSIDELKTLCRRLEARRTAVANYKTPSRRTSMLEPDLAYVGLAEHAPSACAITPSISDQADHRNSPEELAAAHLSSKPSTSGTNDRLSAMKCWNCQKIGHTNRSCTAPKTIYCYRCGTPGVTSRTCTKCSGNDTWRRH</sequence>
<dbReference type="GO" id="GO:0008270">
    <property type="term" value="F:zinc ion binding"/>
    <property type="evidence" value="ECO:0007669"/>
    <property type="project" value="UniProtKB-KW"/>
</dbReference>
<proteinExistence type="predicted"/>
<evidence type="ECO:0000259" key="3">
    <source>
        <dbReference type="PROSITE" id="PS50158"/>
    </source>
</evidence>
<dbReference type="EMBL" id="JAVRBK010000005">
    <property type="protein sequence ID" value="KAK5643507.1"/>
    <property type="molecule type" value="Genomic_DNA"/>
</dbReference>
<feature type="region of interest" description="Disordered" evidence="2">
    <location>
        <begin position="378"/>
        <end position="405"/>
    </location>
</feature>
<dbReference type="SMART" id="SM00343">
    <property type="entry name" value="ZnF_C2HC"/>
    <property type="match status" value="2"/>
</dbReference>
<feature type="domain" description="CCHC-type" evidence="3">
    <location>
        <begin position="412"/>
        <end position="426"/>
    </location>
</feature>